<comment type="subcellular location">
    <subcellularLocation>
        <location evidence="6">Cytoplasm</location>
    </subcellularLocation>
</comment>
<dbReference type="InterPro" id="IPR008927">
    <property type="entry name" value="6-PGluconate_DH-like_C_sf"/>
</dbReference>
<evidence type="ECO:0000313" key="12">
    <source>
        <dbReference type="EMBL" id="MDA5107495.1"/>
    </source>
</evidence>
<sequence>MSDHSTLSFDTRIGFLGAGSIVEAMLAGILKNELIAPERIFVANRSDRTRLRRLAETFGVNACEDKAALVEQSDILILAMKPKDAPDACRSLRGLVRPEQLVISVVAGVSTACISDWLGTNGPIVRTMPNTSSAVGLSVTGLSANRSVSEEQLRAATALFEAIGSVHIVPEDELDIITGLSGSGPAYIYYLAEAMEGAGAEAGLSREMARQLTVQTLLGAAQMLLHSSDEPALLRKKVTSPGGTTQAGLEVLDSYRFQQAVASAVLRAAERARELGAQYR</sequence>
<dbReference type="SUPFAM" id="SSF48179">
    <property type="entry name" value="6-phosphogluconate dehydrogenase C-terminal domain-like"/>
    <property type="match status" value="1"/>
</dbReference>
<dbReference type="RefSeq" id="WP_029098293.1">
    <property type="nucleotide sequence ID" value="NZ_JAPYYP010000003.1"/>
</dbReference>
<keyword evidence="6 9" id="KW-0028">Amino-acid biosynthesis</keyword>
<dbReference type="GO" id="GO:0004735">
    <property type="term" value="F:pyrroline-5-carboxylate reductase activity"/>
    <property type="evidence" value="ECO:0007669"/>
    <property type="project" value="UniProtKB-UniRule"/>
</dbReference>
<reference evidence="12" key="1">
    <citation type="submission" date="2022-12" db="EMBL/GenBank/DDBJ databases">
        <title>Draft genome sequence of the thermophilic strain Brevibacillus thermoruber HT42, isolated from Los Humeros, Puebla, Mexico, with biotechnological potential.</title>
        <authorList>
            <person name="Lara Sanchez J."/>
            <person name="Solis Palacios R."/>
            <person name="Bustos Baena A.S."/>
            <person name="Ruz Baez A.E."/>
            <person name="Espinosa Luna G."/>
            <person name="Oliart Ros R.M."/>
        </authorList>
    </citation>
    <scope>NUCLEOTIDE SEQUENCE</scope>
    <source>
        <strain evidence="12">HT42</strain>
    </source>
</reference>
<dbReference type="Pfam" id="PF14748">
    <property type="entry name" value="P5CR_dimer"/>
    <property type="match status" value="1"/>
</dbReference>
<dbReference type="InterPro" id="IPR053790">
    <property type="entry name" value="P5CR-like_CS"/>
</dbReference>
<protein>
    <recommendedName>
        <fullName evidence="6 7">Pyrroline-5-carboxylate reductase</fullName>
        <shortName evidence="6">P5C reductase</shortName>
        <shortName evidence="6">P5CR</shortName>
        <ecNumber evidence="6 7">1.5.1.2</ecNumber>
    </recommendedName>
    <alternativeName>
        <fullName evidence="6">PCA reductase</fullName>
    </alternativeName>
</protein>
<dbReference type="InterPro" id="IPR036291">
    <property type="entry name" value="NAD(P)-bd_dom_sf"/>
</dbReference>
<evidence type="ECO:0000256" key="1">
    <source>
        <dbReference type="ARBA" id="ARBA00005525"/>
    </source>
</evidence>
<name>A0A9X3Z2C9_9BACL</name>
<dbReference type="EMBL" id="JAPYYP010000003">
    <property type="protein sequence ID" value="MDA5107495.1"/>
    <property type="molecule type" value="Genomic_DNA"/>
</dbReference>
<comment type="catalytic activity">
    <reaction evidence="6">
        <text>L-proline + NAD(+) = (S)-1-pyrroline-5-carboxylate + NADH + 2 H(+)</text>
        <dbReference type="Rhea" id="RHEA:14105"/>
        <dbReference type="ChEBI" id="CHEBI:15378"/>
        <dbReference type="ChEBI" id="CHEBI:17388"/>
        <dbReference type="ChEBI" id="CHEBI:57540"/>
        <dbReference type="ChEBI" id="CHEBI:57945"/>
        <dbReference type="ChEBI" id="CHEBI:60039"/>
        <dbReference type="EC" id="1.5.1.2"/>
    </reaction>
</comment>
<keyword evidence="4 6" id="KW-0560">Oxidoreductase</keyword>
<evidence type="ECO:0000256" key="5">
    <source>
        <dbReference type="ARBA" id="ARBA00058118"/>
    </source>
</evidence>
<dbReference type="Proteomes" id="UP001151071">
    <property type="component" value="Unassembled WGS sequence"/>
</dbReference>
<proteinExistence type="inferred from homology"/>
<evidence type="ECO:0000256" key="2">
    <source>
        <dbReference type="ARBA" id="ARBA00022650"/>
    </source>
</evidence>
<feature type="binding site" evidence="8">
    <location>
        <begin position="79"/>
        <end position="82"/>
    </location>
    <ligand>
        <name>NADP(+)</name>
        <dbReference type="ChEBI" id="CHEBI:58349"/>
    </ligand>
</feature>
<keyword evidence="3 6" id="KW-0521">NADP</keyword>
<accession>A0A9X3Z2C9</accession>
<dbReference type="PANTHER" id="PTHR11645:SF49">
    <property type="entry name" value="PYRROLINE-5-CARBOXYLATE REDUCTASE 1"/>
    <property type="match status" value="1"/>
</dbReference>
<feature type="domain" description="Pyrroline-5-carboxylate reductase catalytic N-terminal" evidence="10">
    <location>
        <begin position="12"/>
        <end position="108"/>
    </location>
</feature>
<dbReference type="NCBIfam" id="TIGR00112">
    <property type="entry name" value="proC"/>
    <property type="match status" value="1"/>
</dbReference>
<evidence type="ECO:0000259" key="10">
    <source>
        <dbReference type="Pfam" id="PF03807"/>
    </source>
</evidence>
<comment type="catalytic activity">
    <reaction evidence="6 9">
        <text>L-proline + NADP(+) = (S)-1-pyrroline-5-carboxylate + NADPH + 2 H(+)</text>
        <dbReference type="Rhea" id="RHEA:14109"/>
        <dbReference type="ChEBI" id="CHEBI:15378"/>
        <dbReference type="ChEBI" id="CHEBI:17388"/>
        <dbReference type="ChEBI" id="CHEBI:57783"/>
        <dbReference type="ChEBI" id="CHEBI:58349"/>
        <dbReference type="ChEBI" id="CHEBI:60039"/>
        <dbReference type="EC" id="1.5.1.2"/>
    </reaction>
</comment>
<comment type="caution">
    <text evidence="12">The sequence shown here is derived from an EMBL/GenBank/DDBJ whole genome shotgun (WGS) entry which is preliminary data.</text>
</comment>
<evidence type="ECO:0000256" key="9">
    <source>
        <dbReference type="RuleBase" id="RU003903"/>
    </source>
</evidence>
<dbReference type="FunFam" id="1.10.3730.10:FF:000001">
    <property type="entry name" value="Pyrroline-5-carboxylate reductase"/>
    <property type="match status" value="1"/>
</dbReference>
<comment type="similarity">
    <text evidence="1 6 9">Belongs to the pyrroline-5-carboxylate reductase family.</text>
</comment>
<gene>
    <name evidence="6 12" type="primary">proC</name>
    <name evidence="12" type="ORF">O3V59_03910</name>
</gene>
<evidence type="ECO:0000256" key="8">
    <source>
        <dbReference type="PIRSR" id="PIRSR000193-1"/>
    </source>
</evidence>
<dbReference type="Gene3D" id="1.10.3730.10">
    <property type="entry name" value="ProC C-terminal domain-like"/>
    <property type="match status" value="1"/>
</dbReference>
<comment type="function">
    <text evidence="5 6">Catalyzes the reduction of 1-pyrroline-5-carboxylate (PCA) to L-proline.</text>
</comment>
<keyword evidence="13" id="KW-1185">Reference proteome</keyword>
<evidence type="ECO:0000256" key="3">
    <source>
        <dbReference type="ARBA" id="ARBA00022857"/>
    </source>
</evidence>
<evidence type="ECO:0000313" key="13">
    <source>
        <dbReference type="Proteomes" id="UP001151071"/>
    </source>
</evidence>
<dbReference type="PANTHER" id="PTHR11645">
    <property type="entry name" value="PYRROLINE-5-CARBOXYLATE REDUCTASE"/>
    <property type="match status" value="1"/>
</dbReference>
<evidence type="ECO:0000256" key="4">
    <source>
        <dbReference type="ARBA" id="ARBA00023002"/>
    </source>
</evidence>
<dbReference type="InterPro" id="IPR028939">
    <property type="entry name" value="P5C_Rdtase_cat_N"/>
</dbReference>
<dbReference type="GO" id="GO:0005737">
    <property type="term" value="C:cytoplasm"/>
    <property type="evidence" value="ECO:0007669"/>
    <property type="project" value="UniProtKB-SubCell"/>
</dbReference>
<keyword evidence="6" id="KW-0963">Cytoplasm</keyword>
<dbReference type="PIRSF" id="PIRSF000193">
    <property type="entry name" value="Pyrrol-5-carb_rd"/>
    <property type="match status" value="1"/>
</dbReference>
<evidence type="ECO:0000256" key="7">
    <source>
        <dbReference type="NCBIfam" id="TIGR00112"/>
    </source>
</evidence>
<dbReference type="HAMAP" id="MF_01925">
    <property type="entry name" value="P5C_reductase"/>
    <property type="match status" value="1"/>
</dbReference>
<dbReference type="InterPro" id="IPR000304">
    <property type="entry name" value="Pyrroline-COOH_reductase"/>
</dbReference>
<keyword evidence="2 6" id="KW-0641">Proline biosynthesis</keyword>
<evidence type="ECO:0000259" key="11">
    <source>
        <dbReference type="Pfam" id="PF14748"/>
    </source>
</evidence>
<feature type="domain" description="Pyrroline-5-carboxylate reductase dimerisation" evidence="11">
    <location>
        <begin position="171"/>
        <end position="275"/>
    </location>
</feature>
<dbReference type="Gene3D" id="3.40.50.720">
    <property type="entry name" value="NAD(P)-binding Rossmann-like Domain"/>
    <property type="match status" value="1"/>
</dbReference>
<organism evidence="12 13">
    <name type="scientific">Brevibacillus thermoruber</name>
    <dbReference type="NCBI Taxonomy" id="33942"/>
    <lineage>
        <taxon>Bacteria</taxon>
        <taxon>Bacillati</taxon>
        <taxon>Bacillota</taxon>
        <taxon>Bacilli</taxon>
        <taxon>Bacillales</taxon>
        <taxon>Paenibacillaceae</taxon>
        <taxon>Brevibacillus</taxon>
    </lineage>
</organism>
<dbReference type="AlphaFoldDB" id="A0A9X3Z2C9"/>
<dbReference type="InterPro" id="IPR029036">
    <property type="entry name" value="P5CR_dimer"/>
</dbReference>
<dbReference type="GO" id="GO:0055129">
    <property type="term" value="P:L-proline biosynthetic process"/>
    <property type="evidence" value="ECO:0007669"/>
    <property type="project" value="UniProtKB-UniRule"/>
</dbReference>
<dbReference type="SUPFAM" id="SSF51735">
    <property type="entry name" value="NAD(P)-binding Rossmann-fold domains"/>
    <property type="match status" value="1"/>
</dbReference>
<comment type="pathway">
    <text evidence="6 9">Amino-acid biosynthesis; L-proline biosynthesis; L-proline from L-glutamate 5-semialdehyde: step 1/1.</text>
</comment>
<evidence type="ECO:0000256" key="6">
    <source>
        <dbReference type="HAMAP-Rule" id="MF_01925"/>
    </source>
</evidence>
<dbReference type="EC" id="1.5.1.2" evidence="6 7"/>
<dbReference type="Pfam" id="PF03807">
    <property type="entry name" value="F420_oxidored"/>
    <property type="match status" value="1"/>
</dbReference>
<dbReference type="PROSITE" id="PS00521">
    <property type="entry name" value="P5CR"/>
    <property type="match status" value="1"/>
</dbReference>